<accession>A0A928KWS3</accession>
<protein>
    <submittedName>
        <fullName evidence="2">Uncharacterized protein</fullName>
    </submittedName>
</protein>
<keyword evidence="1" id="KW-0812">Transmembrane</keyword>
<reference evidence="2" key="1">
    <citation type="submission" date="2019-04" db="EMBL/GenBank/DDBJ databases">
        <title>Evolution of Biomass-Degrading Anaerobic Consortia Revealed by Metagenomics.</title>
        <authorList>
            <person name="Peng X."/>
        </authorList>
    </citation>
    <scope>NUCLEOTIDE SEQUENCE</scope>
    <source>
        <strain evidence="2">SIG551</strain>
    </source>
</reference>
<proteinExistence type="predicted"/>
<dbReference type="Proteomes" id="UP000754750">
    <property type="component" value="Unassembled WGS sequence"/>
</dbReference>
<gene>
    <name evidence="2" type="ORF">E7512_12090</name>
</gene>
<evidence type="ECO:0000313" key="3">
    <source>
        <dbReference type="Proteomes" id="UP000754750"/>
    </source>
</evidence>
<comment type="caution">
    <text evidence="2">The sequence shown here is derived from an EMBL/GenBank/DDBJ whole genome shotgun (WGS) entry which is preliminary data.</text>
</comment>
<evidence type="ECO:0000313" key="2">
    <source>
        <dbReference type="EMBL" id="MBE6834296.1"/>
    </source>
</evidence>
<keyword evidence="1" id="KW-1133">Transmembrane helix</keyword>
<organism evidence="2 3">
    <name type="scientific">Faecalispora sporosphaeroides</name>
    <dbReference type="NCBI Taxonomy" id="1549"/>
    <lineage>
        <taxon>Bacteria</taxon>
        <taxon>Bacillati</taxon>
        <taxon>Bacillota</taxon>
        <taxon>Clostridia</taxon>
        <taxon>Eubacteriales</taxon>
        <taxon>Oscillospiraceae</taxon>
        <taxon>Faecalispora</taxon>
    </lineage>
</organism>
<sequence>MKYRIKMYSYLLVALTCLVLTTLCSLFVKSAIPSLLILFLLVVEMLVITQRPKRLFQKQLNDHFMIVHFPGSCWNGIFQKPTAVLTKADCSSVYRSLCKSMIDIFSFIQHEHGYYRTITHDIVKRRLEKEAKAGNIVVLTCEPAYQKNLSSIFHQAMQKICLECGQSKACHHLLAAKKKRQFYYIEFYIPEHERSERLPLA</sequence>
<dbReference type="AlphaFoldDB" id="A0A928KWS3"/>
<dbReference type="RefSeq" id="WP_326840805.1">
    <property type="nucleotide sequence ID" value="NZ_SVNY01000006.1"/>
</dbReference>
<name>A0A928KWS3_9FIRM</name>
<dbReference type="EMBL" id="SVNY01000006">
    <property type="protein sequence ID" value="MBE6834296.1"/>
    <property type="molecule type" value="Genomic_DNA"/>
</dbReference>
<feature type="transmembrane region" description="Helical" evidence="1">
    <location>
        <begin position="34"/>
        <end position="50"/>
    </location>
</feature>
<evidence type="ECO:0000256" key="1">
    <source>
        <dbReference type="SAM" id="Phobius"/>
    </source>
</evidence>
<keyword evidence="1" id="KW-0472">Membrane</keyword>
<feature type="transmembrane region" description="Helical" evidence="1">
    <location>
        <begin position="7"/>
        <end position="28"/>
    </location>
</feature>